<dbReference type="InterPro" id="IPR003691">
    <property type="entry name" value="FluC"/>
</dbReference>
<feature type="transmembrane region" description="Helical" evidence="10">
    <location>
        <begin position="107"/>
        <end position="132"/>
    </location>
</feature>
<feature type="transmembrane region" description="Helical" evidence="10">
    <location>
        <begin position="74"/>
        <end position="92"/>
    </location>
</feature>
<gene>
    <name evidence="10" type="primary">fluC</name>
    <name evidence="10" type="synonym">crcB</name>
    <name evidence="11" type="ORF">NIES2119_30320</name>
</gene>
<keyword evidence="10" id="KW-0479">Metal-binding</keyword>
<dbReference type="Pfam" id="PF02537">
    <property type="entry name" value="CRCB"/>
    <property type="match status" value="1"/>
</dbReference>
<evidence type="ECO:0000256" key="10">
    <source>
        <dbReference type="HAMAP-Rule" id="MF_00454"/>
    </source>
</evidence>
<dbReference type="GO" id="GO:0005886">
    <property type="term" value="C:plasma membrane"/>
    <property type="evidence" value="ECO:0007669"/>
    <property type="project" value="UniProtKB-SubCell"/>
</dbReference>
<keyword evidence="4 10" id="KW-1133">Transmembrane helix</keyword>
<dbReference type="GO" id="GO:0062054">
    <property type="term" value="F:fluoride channel activity"/>
    <property type="evidence" value="ECO:0007669"/>
    <property type="project" value="UniProtKB-UniRule"/>
</dbReference>
<evidence type="ECO:0000256" key="7">
    <source>
        <dbReference type="ARBA" id="ARBA00035120"/>
    </source>
</evidence>
<keyword evidence="10" id="KW-0915">Sodium</keyword>
<comment type="subcellular location">
    <subcellularLocation>
        <location evidence="1 10">Cell membrane</location>
        <topology evidence="1 10">Multi-pass membrane protein</topology>
    </subcellularLocation>
</comment>
<dbReference type="Proteomes" id="UP000185860">
    <property type="component" value="Unassembled WGS sequence"/>
</dbReference>
<comment type="catalytic activity">
    <reaction evidence="8">
        <text>fluoride(in) = fluoride(out)</text>
        <dbReference type="Rhea" id="RHEA:76159"/>
        <dbReference type="ChEBI" id="CHEBI:17051"/>
    </reaction>
    <physiologicalReaction direction="left-to-right" evidence="8">
        <dbReference type="Rhea" id="RHEA:76160"/>
    </physiologicalReaction>
</comment>
<comment type="caution">
    <text evidence="11">The sequence shown here is derived from an EMBL/GenBank/DDBJ whole genome shotgun (WGS) entry which is preliminary data.</text>
</comment>
<dbReference type="NCBIfam" id="TIGR00494">
    <property type="entry name" value="crcB"/>
    <property type="match status" value="1"/>
</dbReference>
<proteinExistence type="inferred from homology"/>
<accession>A0A1U7I3X5</accession>
<keyword evidence="3 10" id="KW-0812">Transmembrane</keyword>
<keyword evidence="2 10" id="KW-1003">Cell membrane</keyword>
<comment type="function">
    <text evidence="9 10">Fluoride-specific ion channel. Important for reducing fluoride concentration in the cell, thus reducing its toxicity.</text>
</comment>
<keyword evidence="5 10" id="KW-0472">Membrane</keyword>
<feature type="binding site" evidence="10">
    <location>
        <position position="82"/>
    </location>
    <ligand>
        <name>Na(+)</name>
        <dbReference type="ChEBI" id="CHEBI:29101"/>
        <note>structural</note>
    </ligand>
</feature>
<keyword evidence="10" id="KW-0406">Ion transport</keyword>
<comment type="similarity">
    <text evidence="7 10">Belongs to the fluoride channel Fluc/FEX (TC 1.A.43) family.</text>
</comment>
<dbReference type="STRING" id="454136.NIES2119_30320"/>
<evidence type="ECO:0000256" key="1">
    <source>
        <dbReference type="ARBA" id="ARBA00004651"/>
    </source>
</evidence>
<organism evidence="11 12">
    <name type="scientific">[Phormidium ambiguum] IAM M-71</name>
    <dbReference type="NCBI Taxonomy" id="454136"/>
    <lineage>
        <taxon>Bacteria</taxon>
        <taxon>Bacillati</taxon>
        <taxon>Cyanobacteriota</taxon>
        <taxon>Cyanophyceae</taxon>
        <taxon>Oscillatoriophycideae</taxon>
        <taxon>Aerosakkonematales</taxon>
        <taxon>Aerosakkonemataceae</taxon>
        <taxon>Floridanema</taxon>
    </lineage>
</organism>
<dbReference type="EMBL" id="MRCE01000059">
    <property type="protein sequence ID" value="OKH30787.1"/>
    <property type="molecule type" value="Genomic_DNA"/>
</dbReference>
<dbReference type="AlphaFoldDB" id="A0A1U7I3X5"/>
<evidence type="ECO:0000256" key="3">
    <source>
        <dbReference type="ARBA" id="ARBA00022692"/>
    </source>
</evidence>
<dbReference type="OrthoDB" id="9815830at2"/>
<feature type="binding site" evidence="10">
    <location>
        <position position="85"/>
    </location>
    <ligand>
        <name>Na(+)</name>
        <dbReference type="ChEBI" id="CHEBI:29101"/>
        <note>structural</note>
    </ligand>
</feature>
<name>A0A1U7I3X5_9CYAN</name>
<evidence type="ECO:0000256" key="5">
    <source>
        <dbReference type="ARBA" id="ARBA00023136"/>
    </source>
</evidence>
<evidence type="ECO:0000256" key="9">
    <source>
        <dbReference type="ARBA" id="ARBA00049940"/>
    </source>
</evidence>
<evidence type="ECO:0000313" key="12">
    <source>
        <dbReference type="Proteomes" id="UP000185860"/>
    </source>
</evidence>
<reference evidence="11 12" key="1">
    <citation type="submission" date="2016-11" db="EMBL/GenBank/DDBJ databases">
        <title>Draft Genome Sequences of Nine Cyanobacterial Strains from Diverse Habitats.</title>
        <authorList>
            <person name="Zhu T."/>
            <person name="Hou S."/>
            <person name="Lu X."/>
            <person name="Hess W.R."/>
        </authorList>
    </citation>
    <scope>NUCLEOTIDE SEQUENCE [LARGE SCALE GENOMIC DNA]</scope>
    <source>
        <strain evidence="11 12">IAM M-71</strain>
    </source>
</reference>
<evidence type="ECO:0000256" key="2">
    <source>
        <dbReference type="ARBA" id="ARBA00022475"/>
    </source>
</evidence>
<evidence type="ECO:0000256" key="4">
    <source>
        <dbReference type="ARBA" id="ARBA00022989"/>
    </source>
</evidence>
<dbReference type="GO" id="GO:0046872">
    <property type="term" value="F:metal ion binding"/>
    <property type="evidence" value="ECO:0007669"/>
    <property type="project" value="UniProtKB-KW"/>
</dbReference>
<feature type="transmembrane region" description="Helical" evidence="10">
    <location>
        <begin position="39"/>
        <end position="62"/>
    </location>
</feature>
<dbReference type="PANTHER" id="PTHR28259:SF1">
    <property type="entry name" value="FLUORIDE EXPORT PROTEIN 1-RELATED"/>
    <property type="match status" value="1"/>
</dbReference>
<evidence type="ECO:0000256" key="8">
    <source>
        <dbReference type="ARBA" id="ARBA00035585"/>
    </source>
</evidence>
<evidence type="ECO:0000313" key="11">
    <source>
        <dbReference type="EMBL" id="OKH30787.1"/>
    </source>
</evidence>
<keyword evidence="10" id="KW-0813">Transport</keyword>
<dbReference type="PANTHER" id="PTHR28259">
    <property type="entry name" value="FLUORIDE EXPORT PROTEIN 1-RELATED"/>
    <property type="match status" value="1"/>
</dbReference>
<protein>
    <recommendedName>
        <fullName evidence="10">Fluoride-specific ion channel FluC</fullName>
    </recommendedName>
</protein>
<sequence>MWKNPMFRTIVAIALGAIAGALSRYYVCLGVSQIFSSEMPLGTTIVNISGCLAMGFLTTLFLGKIISIDPDFRLLLLTGFLGSYTTFSTYELDSAKLLHQGSLEPELFYWMGSVVFGLLSLQLGIFVAKWLLNRWQGDRSI</sequence>
<comment type="activity regulation">
    <text evidence="10">Na(+) is not transported, but it plays an essential structural role and its presence is essential for fluoride channel function.</text>
</comment>
<dbReference type="GO" id="GO:0140114">
    <property type="term" value="P:cellular detoxification of fluoride"/>
    <property type="evidence" value="ECO:0007669"/>
    <property type="project" value="UniProtKB-UniRule"/>
</dbReference>
<keyword evidence="6 10" id="KW-0407">Ion channel</keyword>
<evidence type="ECO:0000256" key="6">
    <source>
        <dbReference type="ARBA" id="ARBA00023303"/>
    </source>
</evidence>
<dbReference type="HAMAP" id="MF_00454">
    <property type="entry name" value="FluC"/>
    <property type="match status" value="1"/>
</dbReference>